<evidence type="ECO:0000313" key="3">
    <source>
        <dbReference type="EMBL" id="BAW27034.1"/>
    </source>
</evidence>
<name>A0A1L7NNK3_PSEPU</name>
<evidence type="ECO:0000313" key="4">
    <source>
        <dbReference type="Proteomes" id="UP000218731"/>
    </source>
</evidence>
<protein>
    <submittedName>
        <fullName evidence="3">Uncharacterized protein</fullName>
    </submittedName>
</protein>
<dbReference type="Pfam" id="PF13362">
    <property type="entry name" value="Toprim_3"/>
    <property type="match status" value="1"/>
</dbReference>
<dbReference type="Proteomes" id="UP000218731">
    <property type="component" value="Plasmid pKF715A"/>
</dbReference>
<evidence type="ECO:0000259" key="1">
    <source>
        <dbReference type="Pfam" id="PF13362"/>
    </source>
</evidence>
<accession>A0A1L7NNK3</accession>
<reference evidence="3 4" key="1">
    <citation type="submission" date="2015-11" db="EMBL/GenBank/DDBJ databases">
        <title>Complete genome sequencing of a biphenyl-degrading bacterium, Pseudomonas putida KF715 (=NBRC110667).</title>
        <authorList>
            <person name="Suenaga H."/>
            <person name="Fujihara N."/>
            <person name="Watanabe T."/>
            <person name="Hirose J."/>
            <person name="Kimura N."/>
            <person name="Yamazoe A."/>
            <person name="Hosoyama A."/>
            <person name="Shimodaira J."/>
            <person name="Furukawa K."/>
        </authorList>
    </citation>
    <scope>NUCLEOTIDE SEQUENCE [LARGE SCALE GENOMIC DNA]</scope>
    <source>
        <strain evidence="3 4">KF715</strain>
        <plasmid evidence="4">Plasmid pkf715a dna</plasmid>
    </source>
</reference>
<dbReference type="AlphaFoldDB" id="A0A1L7NNK3"/>
<gene>
    <name evidence="3" type="ORF">KF715C_pA5290</name>
</gene>
<keyword evidence="3" id="KW-0614">Plasmid</keyword>
<sequence>MNRKRENSKFSEPLSVTVQKLVDQNGGWLNVIGRMTNTFDHALAKVGRLTDCPFPSRHGKGGGKGDFRFSDSTENHSHIGRAICTCMQDGGMSAVELLMEDGIGGGDYTKCLLEIFKALSPATSGEHVRKETASKVVRPADSSTALTPEKIAERKRKLDLIARDLVTLDHPSAAPGRAYFKKRGIPLNANIQDVRFHPGLEYWVDDENDPENKKKVLVGVFPAIVSAFRSIDGRVVNFHRIFITAEGDKAPVIKVKKICSPLPKFRGSSITVAKTEGRVLHVTEGVEKGWAIHLATGESVKVAYSCSSLPKLYVDKSEYDSVVIWSDNDPVNPKRRRPAGDGQYFAWELARRLYQEGFDVTFMMPISNSVSEKGPDWEDLIVSEGVLDLEGSYYRVQTLKTFAVKGGVQKQHSRAA</sequence>
<geneLocation type="plasmid" evidence="4">
    <name>pkf715a dna</name>
</geneLocation>
<dbReference type="EMBL" id="AP015030">
    <property type="protein sequence ID" value="BAW27034.1"/>
    <property type="molecule type" value="Genomic_DNA"/>
</dbReference>
<feature type="domain" description="DUF7146" evidence="2">
    <location>
        <begin position="174"/>
        <end position="262"/>
    </location>
</feature>
<proteinExistence type="predicted"/>
<dbReference type="InterPro" id="IPR006171">
    <property type="entry name" value="TOPRIM_dom"/>
</dbReference>
<dbReference type="Pfam" id="PF23639">
    <property type="entry name" value="DUF7146"/>
    <property type="match status" value="1"/>
</dbReference>
<dbReference type="RefSeq" id="WP_096427136.1">
    <property type="nucleotide sequence ID" value="NZ_AP015030.1"/>
</dbReference>
<dbReference type="InterPro" id="IPR055570">
    <property type="entry name" value="DUF7146"/>
</dbReference>
<evidence type="ECO:0000259" key="2">
    <source>
        <dbReference type="Pfam" id="PF23639"/>
    </source>
</evidence>
<feature type="domain" description="Toprim" evidence="1">
    <location>
        <begin position="280"/>
        <end position="385"/>
    </location>
</feature>
<organism evidence="3 4">
    <name type="scientific">Pseudomonas putida</name>
    <name type="common">Arthrobacter siderocapsulatus</name>
    <dbReference type="NCBI Taxonomy" id="303"/>
    <lineage>
        <taxon>Bacteria</taxon>
        <taxon>Pseudomonadati</taxon>
        <taxon>Pseudomonadota</taxon>
        <taxon>Gammaproteobacteria</taxon>
        <taxon>Pseudomonadales</taxon>
        <taxon>Pseudomonadaceae</taxon>
        <taxon>Pseudomonas</taxon>
    </lineage>
</organism>